<dbReference type="Proteomes" id="UP001254257">
    <property type="component" value="Unassembled WGS sequence"/>
</dbReference>
<protein>
    <submittedName>
        <fullName evidence="1">Uncharacterized protein</fullName>
    </submittedName>
</protein>
<proteinExistence type="predicted"/>
<keyword evidence="2" id="KW-1185">Reference proteome</keyword>
<evidence type="ECO:0000313" key="1">
    <source>
        <dbReference type="EMBL" id="MDU0341036.1"/>
    </source>
</evidence>
<comment type="caution">
    <text evidence="1">The sequence shown here is derived from an EMBL/GenBank/DDBJ whole genome shotgun (WGS) entry which is preliminary data.</text>
</comment>
<organism evidence="1 2">
    <name type="scientific">Bosea rubneri</name>
    <dbReference type="NCBI Taxonomy" id="3075434"/>
    <lineage>
        <taxon>Bacteria</taxon>
        <taxon>Pseudomonadati</taxon>
        <taxon>Pseudomonadota</taxon>
        <taxon>Alphaproteobacteria</taxon>
        <taxon>Hyphomicrobiales</taxon>
        <taxon>Boseaceae</taxon>
        <taxon>Bosea</taxon>
    </lineage>
</organism>
<name>A0ABU3S8J7_9HYPH</name>
<gene>
    <name evidence="1" type="ORF">RKE40_14130</name>
</gene>
<dbReference type="EMBL" id="JAWDID010000019">
    <property type="protein sequence ID" value="MDU0341036.1"/>
    <property type="molecule type" value="Genomic_DNA"/>
</dbReference>
<sequence length="92" mass="9780">MSACQFNAGPEELAALGSVFHEAWQHVAPIDGPFENPHREWLARLILGLHRSGHSGDITQLAIEQFLATAPLAERAAGAGDSGALPVRSARN</sequence>
<reference evidence="1 2" key="1">
    <citation type="submission" date="2023-09" db="EMBL/GenBank/DDBJ databases">
        <title>Whole genome shotgun sequencing (WGS) of Bosea sp. ZW T0_25, isolated from stored onions (Allium cepa).</title>
        <authorList>
            <person name="Stoll D.A."/>
            <person name="Huch M."/>
        </authorList>
    </citation>
    <scope>NUCLEOTIDE SEQUENCE [LARGE SCALE GENOMIC DNA]</scope>
    <source>
        <strain evidence="1 2">ZW T0_25</strain>
    </source>
</reference>
<dbReference type="RefSeq" id="WP_316018872.1">
    <property type="nucleotide sequence ID" value="NZ_JAWDID010000019.1"/>
</dbReference>
<evidence type="ECO:0000313" key="2">
    <source>
        <dbReference type="Proteomes" id="UP001254257"/>
    </source>
</evidence>
<accession>A0ABU3S8J7</accession>